<feature type="region of interest" description="Disordered" evidence="3">
    <location>
        <begin position="414"/>
        <end position="433"/>
    </location>
</feature>
<reference evidence="7" key="2">
    <citation type="submission" date="2025-04" db="UniProtKB">
        <authorList>
            <consortium name="RefSeq"/>
        </authorList>
    </citation>
    <scope>IDENTIFICATION</scope>
    <source>
        <strain evidence="7">Aabys</strain>
    </source>
</reference>
<dbReference type="VEuPathDB" id="VectorBase:MDOMA2_009201"/>
<feature type="compositionally biased region" description="Basic and acidic residues" evidence="3">
    <location>
        <begin position="414"/>
        <end position="427"/>
    </location>
</feature>
<dbReference type="Gene3D" id="3.30.70.330">
    <property type="match status" value="3"/>
</dbReference>
<dbReference type="Pfam" id="PF00076">
    <property type="entry name" value="RRM_1"/>
    <property type="match status" value="4"/>
</dbReference>
<gene>
    <name evidence="5" type="primary">101893654</name>
    <name evidence="7" type="synonym">LOC101893654</name>
</gene>
<evidence type="ECO:0000256" key="1">
    <source>
        <dbReference type="ARBA" id="ARBA00022884"/>
    </source>
</evidence>
<dbReference type="VEuPathDB" id="VectorBase:MDOA003698"/>
<dbReference type="PANTHER" id="PTHR48027">
    <property type="entry name" value="HETEROGENEOUS NUCLEAR RIBONUCLEOPROTEIN 87F-RELATED"/>
    <property type="match status" value="1"/>
</dbReference>
<evidence type="ECO:0000313" key="5">
    <source>
        <dbReference type="EnsemblMetazoa" id="MDOA003698-PB"/>
    </source>
</evidence>
<dbReference type="CDD" id="cd12366">
    <property type="entry name" value="RRM1_RBM45"/>
    <property type="match status" value="1"/>
</dbReference>
<evidence type="ECO:0000259" key="4">
    <source>
        <dbReference type="PROSITE" id="PS50102"/>
    </source>
</evidence>
<evidence type="ECO:0000256" key="2">
    <source>
        <dbReference type="PROSITE-ProRule" id="PRU00176"/>
    </source>
</evidence>
<dbReference type="InterPro" id="IPR012677">
    <property type="entry name" value="Nucleotide-bd_a/b_plait_sf"/>
</dbReference>
<dbReference type="GO" id="GO:0003723">
    <property type="term" value="F:RNA binding"/>
    <property type="evidence" value="ECO:0007669"/>
    <property type="project" value="UniProtKB-UniRule"/>
</dbReference>
<keyword evidence="6" id="KW-1185">Reference proteome</keyword>
<feature type="domain" description="RRM" evidence="4">
    <location>
        <begin position="121"/>
        <end position="220"/>
    </location>
</feature>
<dbReference type="AlphaFoldDB" id="A0A1I8MD61"/>
<dbReference type="SUPFAM" id="SSF54928">
    <property type="entry name" value="RNA-binding domain, RBD"/>
    <property type="match status" value="3"/>
</dbReference>
<dbReference type="Proteomes" id="UP001652621">
    <property type="component" value="Unplaced"/>
</dbReference>
<dbReference type="OrthoDB" id="78437at2759"/>
<organism evidence="5">
    <name type="scientific">Musca domestica</name>
    <name type="common">House fly</name>
    <dbReference type="NCBI Taxonomy" id="7370"/>
    <lineage>
        <taxon>Eukaryota</taxon>
        <taxon>Metazoa</taxon>
        <taxon>Ecdysozoa</taxon>
        <taxon>Arthropoda</taxon>
        <taxon>Hexapoda</taxon>
        <taxon>Insecta</taxon>
        <taxon>Pterygota</taxon>
        <taxon>Neoptera</taxon>
        <taxon>Endopterygota</taxon>
        <taxon>Diptera</taxon>
        <taxon>Brachycera</taxon>
        <taxon>Muscomorpha</taxon>
        <taxon>Muscoidea</taxon>
        <taxon>Muscidae</taxon>
        <taxon>Musca</taxon>
    </lineage>
</organism>
<reference evidence="5" key="1">
    <citation type="submission" date="2020-05" db="UniProtKB">
        <authorList>
            <consortium name="EnsemblMetazoa"/>
        </authorList>
    </citation>
    <scope>IDENTIFICATION</scope>
    <source>
        <strain evidence="5">Aabys</strain>
    </source>
</reference>
<evidence type="ECO:0000313" key="6">
    <source>
        <dbReference type="Proteomes" id="UP001652621"/>
    </source>
</evidence>
<feature type="domain" description="RRM" evidence="4">
    <location>
        <begin position="27"/>
        <end position="104"/>
    </location>
</feature>
<evidence type="ECO:0000256" key="3">
    <source>
        <dbReference type="SAM" id="MobiDB-lite"/>
    </source>
</evidence>
<dbReference type="SMART" id="SM00360">
    <property type="entry name" value="RRM"/>
    <property type="match status" value="4"/>
</dbReference>
<dbReference type="InterPro" id="IPR000504">
    <property type="entry name" value="RRM_dom"/>
</dbReference>
<protein>
    <submittedName>
        <fullName evidence="7">RNA-binding protein 45</fullName>
    </submittedName>
</protein>
<dbReference type="EnsemblMetazoa" id="MDOA003698-RB">
    <property type="protein sequence ID" value="MDOA003698-PB"/>
    <property type="gene ID" value="MDOA003698"/>
</dbReference>
<dbReference type="RefSeq" id="XP_005186646.1">
    <property type="nucleotide sequence ID" value="XM_005186589.3"/>
</dbReference>
<dbReference type="KEGG" id="mde:101893654"/>
<evidence type="ECO:0000313" key="7">
    <source>
        <dbReference type="RefSeq" id="XP_005186646.1"/>
    </source>
</evidence>
<name>A0A1I8MD61_MUSDO</name>
<feature type="domain" description="RRM" evidence="4">
    <location>
        <begin position="355"/>
        <end position="411"/>
    </location>
</feature>
<feature type="region of interest" description="Disordered" evidence="3">
    <location>
        <begin position="189"/>
        <end position="210"/>
    </location>
</feature>
<dbReference type="InterPro" id="IPR052462">
    <property type="entry name" value="SLIRP/GR-RBP-like"/>
</dbReference>
<dbReference type="STRING" id="7370.A0A1I8MD61"/>
<dbReference type="InterPro" id="IPR034203">
    <property type="entry name" value="RBM45_RRM1"/>
</dbReference>
<dbReference type="GeneID" id="101893654"/>
<feature type="compositionally biased region" description="Basic and acidic residues" evidence="3">
    <location>
        <begin position="1"/>
        <end position="10"/>
    </location>
</feature>
<dbReference type="InterPro" id="IPR035979">
    <property type="entry name" value="RBD_domain_sf"/>
</dbReference>
<keyword evidence="1 2" id="KW-0694">RNA-binding</keyword>
<dbReference type="eggNOG" id="ENOG502QTJ8">
    <property type="taxonomic scope" value="Eukaryota"/>
</dbReference>
<accession>A0A1I8MD61</accession>
<feature type="compositionally biased region" description="Basic and acidic residues" evidence="3">
    <location>
        <begin position="189"/>
        <end position="209"/>
    </location>
</feature>
<dbReference type="PROSITE" id="PS50102">
    <property type="entry name" value="RRM"/>
    <property type="match status" value="3"/>
</dbReference>
<feature type="region of interest" description="Disordered" evidence="3">
    <location>
        <begin position="1"/>
        <end position="24"/>
    </location>
</feature>
<proteinExistence type="predicted"/>
<sequence>MPDCSEHVNEPGRGSETSEDDPPMSRLFIFCDKIHTENDIRKSFSPYGLLQDVKIIKEKETGENKGFAYVKYAKTSEAAKAQEELHGSIIGKSDRPLRVFVAASRSQGANKSQKIEQEQCVRLFIQCPKETGEQELRDEFKQWGPVESVTLIRHKDTGNPKGFGYIRYTKFYHAALAFENCSAKYKAKFADPKNPKRSTEDHFSDKSEPGKMLNLNIKKTEQSQPTSLNVIVSKTIKQDQLWRLFDIVPGLDYCQILKEGDYNNEAIVVYHNPESAIYAKEKIHGFEYPVGERIIVKLSDMSSAHIDTTFIEKHTRKETFCSVPLPQANPMAPSDSQVAKRLFMIMPTPVPVAILKNIFSCWPGLIDLYFLPNKSCGYVKYADKESAMKAMETLSGAEICGTKIKIVEAEEQIKHDGSKTTNDDGSRKRMRRN</sequence>